<dbReference type="SMART" id="SM00671">
    <property type="entry name" value="SEL1"/>
    <property type="match status" value="3"/>
</dbReference>
<comment type="caution">
    <text evidence="7">The sequence shown here is derived from an EMBL/GenBank/DDBJ whole genome shotgun (WGS) entry which is preliminary data.</text>
</comment>
<feature type="domain" description="MYND-type" evidence="6">
    <location>
        <begin position="9"/>
        <end position="50"/>
    </location>
</feature>
<dbReference type="PANTHER" id="PTHR11102:SF160">
    <property type="entry name" value="ERAD-ASSOCIATED E3 UBIQUITIN-PROTEIN LIGASE COMPONENT HRD3"/>
    <property type="match status" value="1"/>
</dbReference>
<evidence type="ECO:0000313" key="8">
    <source>
        <dbReference type="Proteomes" id="UP000266841"/>
    </source>
</evidence>
<keyword evidence="3" id="KW-0862">Zinc</keyword>
<accession>K0T5E1</accession>
<name>K0T5E1_THAOC</name>
<dbReference type="PANTHER" id="PTHR11102">
    <property type="entry name" value="SEL-1-LIKE PROTEIN"/>
    <property type="match status" value="1"/>
</dbReference>
<dbReference type="InterPro" id="IPR011990">
    <property type="entry name" value="TPR-like_helical_dom_sf"/>
</dbReference>
<dbReference type="InterPro" id="IPR050767">
    <property type="entry name" value="Sel1_AlgK"/>
</dbReference>
<dbReference type="InterPro" id="IPR002893">
    <property type="entry name" value="Znf_MYND"/>
</dbReference>
<evidence type="ECO:0000256" key="1">
    <source>
        <dbReference type="ARBA" id="ARBA00022723"/>
    </source>
</evidence>
<evidence type="ECO:0000313" key="7">
    <source>
        <dbReference type="EMBL" id="EJK72339.1"/>
    </source>
</evidence>
<dbReference type="AlphaFoldDB" id="K0T5E1"/>
<evidence type="ECO:0000256" key="3">
    <source>
        <dbReference type="ARBA" id="ARBA00022833"/>
    </source>
</evidence>
<dbReference type="eggNOG" id="ENOG502SC8I">
    <property type="taxonomic scope" value="Eukaryota"/>
</dbReference>
<dbReference type="SUPFAM" id="SSF144232">
    <property type="entry name" value="HIT/MYND zinc finger-like"/>
    <property type="match status" value="1"/>
</dbReference>
<organism evidence="7 8">
    <name type="scientific">Thalassiosira oceanica</name>
    <name type="common">Marine diatom</name>
    <dbReference type="NCBI Taxonomy" id="159749"/>
    <lineage>
        <taxon>Eukaryota</taxon>
        <taxon>Sar</taxon>
        <taxon>Stramenopiles</taxon>
        <taxon>Ochrophyta</taxon>
        <taxon>Bacillariophyta</taxon>
        <taxon>Coscinodiscophyceae</taxon>
        <taxon>Thalassiosirophycidae</taxon>
        <taxon>Thalassiosirales</taxon>
        <taxon>Thalassiosiraceae</taxon>
        <taxon>Thalassiosira</taxon>
    </lineage>
</organism>
<gene>
    <name evidence="7" type="ORF">THAOC_06141</name>
</gene>
<reference evidence="7 8" key="1">
    <citation type="journal article" date="2012" name="Genome Biol.">
        <title>Genome and low-iron response of an oceanic diatom adapted to chronic iron limitation.</title>
        <authorList>
            <person name="Lommer M."/>
            <person name="Specht M."/>
            <person name="Roy A.S."/>
            <person name="Kraemer L."/>
            <person name="Andreson R."/>
            <person name="Gutowska M.A."/>
            <person name="Wolf J."/>
            <person name="Bergner S.V."/>
            <person name="Schilhabel M.B."/>
            <person name="Klostermeier U.C."/>
            <person name="Beiko R.G."/>
            <person name="Rosenstiel P."/>
            <person name="Hippler M."/>
            <person name="Laroche J."/>
        </authorList>
    </citation>
    <scope>NUCLEOTIDE SEQUENCE [LARGE SCALE GENOMIC DNA]</scope>
    <source>
        <strain evidence="7 8">CCMP1005</strain>
    </source>
</reference>
<keyword evidence="2 5" id="KW-0863">Zinc-finger</keyword>
<dbReference type="InterPro" id="IPR006597">
    <property type="entry name" value="Sel1-like"/>
</dbReference>
<evidence type="ECO:0000256" key="4">
    <source>
        <dbReference type="ARBA" id="ARBA00038101"/>
    </source>
</evidence>
<dbReference type="GO" id="GO:0008270">
    <property type="term" value="F:zinc ion binding"/>
    <property type="evidence" value="ECO:0007669"/>
    <property type="project" value="UniProtKB-KW"/>
</dbReference>
<dbReference type="SUPFAM" id="SSF81901">
    <property type="entry name" value="HCP-like"/>
    <property type="match status" value="1"/>
</dbReference>
<evidence type="ECO:0000256" key="5">
    <source>
        <dbReference type="PROSITE-ProRule" id="PRU00134"/>
    </source>
</evidence>
<dbReference type="Proteomes" id="UP000266841">
    <property type="component" value="Unassembled WGS sequence"/>
</dbReference>
<dbReference type="Pfam" id="PF01753">
    <property type="entry name" value="zf-MYND"/>
    <property type="match status" value="1"/>
</dbReference>
<dbReference type="Gene3D" id="6.10.140.2220">
    <property type="match status" value="1"/>
</dbReference>
<dbReference type="OrthoDB" id="200229at2759"/>
<keyword evidence="1" id="KW-0479">Metal-binding</keyword>
<dbReference type="EMBL" id="AGNL01006011">
    <property type="protein sequence ID" value="EJK72339.1"/>
    <property type="molecule type" value="Genomic_DNA"/>
</dbReference>
<dbReference type="Pfam" id="PF08238">
    <property type="entry name" value="Sel1"/>
    <property type="match status" value="3"/>
</dbReference>
<sequence length="294" mass="32580">MSGIENEACANCGKEASDAVKLKNCTACRLVKYCSVDCQKTHRKKHKKACKQRAAELKDERLFSQGQEHAEEDFCPICTLPIPLPINKHSARMVCCMKRICYGCDVAAQERGMHDCLFCRTPLPRDGASALALVRKRVDAKDPEAIKSLGDNYSYGECGLEKNIPRAVDLWKEAAALGSSGAHYSLGSHYYVGEEVTQDKAKAVHHWENAAMKGNVLARCNLGNHEYNNNRNCERAVKHWLIAAKMGDKLALDNIKAVFANGNATKEQYAEALKGYQDSVDEMKSPERDVAKAL</sequence>
<proteinExistence type="inferred from homology"/>
<dbReference type="PROSITE" id="PS50865">
    <property type="entry name" value="ZF_MYND_2"/>
    <property type="match status" value="1"/>
</dbReference>
<evidence type="ECO:0000256" key="2">
    <source>
        <dbReference type="ARBA" id="ARBA00022771"/>
    </source>
</evidence>
<comment type="similarity">
    <text evidence="4">Belongs to the sel-1 family.</text>
</comment>
<protein>
    <recommendedName>
        <fullName evidence="6">MYND-type domain-containing protein</fullName>
    </recommendedName>
</protein>
<evidence type="ECO:0000259" key="6">
    <source>
        <dbReference type="PROSITE" id="PS50865"/>
    </source>
</evidence>
<keyword evidence="8" id="KW-1185">Reference proteome</keyword>
<dbReference type="PROSITE" id="PS01360">
    <property type="entry name" value="ZF_MYND_1"/>
    <property type="match status" value="1"/>
</dbReference>
<dbReference type="Gene3D" id="1.25.40.10">
    <property type="entry name" value="Tetratricopeptide repeat domain"/>
    <property type="match status" value="1"/>
</dbReference>